<keyword evidence="10" id="KW-1185">Reference proteome</keyword>
<comment type="similarity">
    <text evidence="2 5">Belongs to the acyl-CoA dehydrogenase family.</text>
</comment>
<evidence type="ECO:0000256" key="4">
    <source>
        <dbReference type="ARBA" id="ARBA00022827"/>
    </source>
</evidence>
<accession>A0ABS5EBY9</accession>
<dbReference type="Pfam" id="PF02771">
    <property type="entry name" value="Acyl-CoA_dh_N"/>
    <property type="match status" value="1"/>
</dbReference>
<dbReference type="Pfam" id="PF02770">
    <property type="entry name" value="Acyl-CoA_dh_M"/>
    <property type="match status" value="1"/>
</dbReference>
<dbReference type="EMBL" id="JAAEDI010000002">
    <property type="protein sequence ID" value="MBR0648533.1"/>
    <property type="molecule type" value="Genomic_DNA"/>
</dbReference>
<feature type="domain" description="Acyl-CoA dehydrogenase/oxidase C-terminal" evidence="6">
    <location>
        <begin position="227"/>
        <end position="375"/>
    </location>
</feature>
<feature type="domain" description="Acyl-CoA dehydrogenase/oxidase N-terminal" evidence="8">
    <location>
        <begin position="12"/>
        <end position="117"/>
    </location>
</feature>
<dbReference type="PROSITE" id="PS00072">
    <property type="entry name" value="ACYL_COA_DH_1"/>
    <property type="match status" value="1"/>
</dbReference>
<evidence type="ECO:0000259" key="7">
    <source>
        <dbReference type="Pfam" id="PF02770"/>
    </source>
</evidence>
<name>A0ABS5EBY9_9PROT</name>
<evidence type="ECO:0000256" key="1">
    <source>
        <dbReference type="ARBA" id="ARBA00001974"/>
    </source>
</evidence>
<dbReference type="InterPro" id="IPR006091">
    <property type="entry name" value="Acyl-CoA_Oxase/DH_mid-dom"/>
</dbReference>
<dbReference type="PANTHER" id="PTHR43884">
    <property type="entry name" value="ACYL-COA DEHYDROGENASE"/>
    <property type="match status" value="1"/>
</dbReference>
<evidence type="ECO:0000256" key="3">
    <source>
        <dbReference type="ARBA" id="ARBA00022630"/>
    </source>
</evidence>
<evidence type="ECO:0000256" key="5">
    <source>
        <dbReference type="RuleBase" id="RU362125"/>
    </source>
</evidence>
<dbReference type="InterPro" id="IPR013786">
    <property type="entry name" value="AcylCoA_DH/ox_N"/>
</dbReference>
<evidence type="ECO:0000259" key="6">
    <source>
        <dbReference type="Pfam" id="PF00441"/>
    </source>
</evidence>
<dbReference type="InterPro" id="IPR009075">
    <property type="entry name" value="AcylCo_DH/oxidase_C"/>
</dbReference>
<dbReference type="InterPro" id="IPR006089">
    <property type="entry name" value="Acyl-CoA_DH_CS"/>
</dbReference>
<dbReference type="RefSeq" id="WP_211865786.1">
    <property type="nucleotide sequence ID" value="NZ_JAAEDI010000002.1"/>
</dbReference>
<dbReference type="PANTHER" id="PTHR43884:SF40">
    <property type="entry name" value="ACYL-COA DEHYDROGENASE"/>
    <property type="match status" value="1"/>
</dbReference>
<comment type="caution">
    <text evidence="9">The sequence shown here is derived from an EMBL/GenBank/DDBJ whole genome shotgun (WGS) entry which is preliminary data.</text>
</comment>
<protein>
    <submittedName>
        <fullName evidence="9">Acyl-CoA dehydrogenase</fullName>
    </submittedName>
</protein>
<dbReference type="Gene3D" id="1.10.540.10">
    <property type="entry name" value="Acyl-CoA dehydrogenase/oxidase, N-terminal domain"/>
    <property type="match status" value="1"/>
</dbReference>
<evidence type="ECO:0000259" key="8">
    <source>
        <dbReference type="Pfam" id="PF02771"/>
    </source>
</evidence>
<comment type="cofactor">
    <cofactor evidence="1 5">
        <name>FAD</name>
        <dbReference type="ChEBI" id="CHEBI:57692"/>
    </cofactor>
</comment>
<evidence type="ECO:0000256" key="2">
    <source>
        <dbReference type="ARBA" id="ARBA00009347"/>
    </source>
</evidence>
<keyword evidence="3 5" id="KW-0285">Flavoprotein</keyword>
<dbReference type="PIRSF" id="PIRSF016578">
    <property type="entry name" value="HsaA"/>
    <property type="match status" value="1"/>
</dbReference>
<feature type="domain" description="Acyl-CoA oxidase/dehydrogenase middle" evidence="7">
    <location>
        <begin position="121"/>
        <end position="215"/>
    </location>
</feature>
<dbReference type="Proteomes" id="UP000698752">
    <property type="component" value="Unassembled WGS sequence"/>
</dbReference>
<dbReference type="InterPro" id="IPR036250">
    <property type="entry name" value="AcylCo_DH-like_C"/>
</dbReference>
<dbReference type="InterPro" id="IPR037069">
    <property type="entry name" value="AcylCoA_DH/ox_N_sf"/>
</dbReference>
<gene>
    <name evidence="9" type="ORF">GXW78_02570</name>
</gene>
<dbReference type="Gene3D" id="1.20.140.10">
    <property type="entry name" value="Butyryl-CoA Dehydrogenase, subunit A, domain 3"/>
    <property type="match status" value="1"/>
</dbReference>
<organism evidence="9 10">
    <name type="scientific">Neoroseomonas terrae</name>
    <dbReference type="NCBI Taxonomy" id="424799"/>
    <lineage>
        <taxon>Bacteria</taxon>
        <taxon>Pseudomonadati</taxon>
        <taxon>Pseudomonadota</taxon>
        <taxon>Alphaproteobacteria</taxon>
        <taxon>Acetobacterales</taxon>
        <taxon>Acetobacteraceae</taxon>
        <taxon>Neoroseomonas</taxon>
    </lineage>
</organism>
<evidence type="ECO:0000313" key="10">
    <source>
        <dbReference type="Proteomes" id="UP000698752"/>
    </source>
</evidence>
<dbReference type="InterPro" id="IPR009100">
    <property type="entry name" value="AcylCoA_DH/oxidase_NM_dom_sf"/>
</dbReference>
<sequence length="377" mass="39822">MIRSPIRQAERLRAARTLVDDILIPAEAGMDAEDRMPDHARAALRDHGLFGISIPEAQGGLGLTMEEEAGLMLVLGRTAPAYRAVYALNSGGAAQILLRAGTEAQKARWLPGLARGDLIACFCLSEAEAGSDAASLRTIARRDGDGWRISGRKRWVTNAPEAGMLMVMARSGGDGARGISAFAIDPASPGIAVQLTQQKMGMRGAQVADIVFDNVAVPGEALVGAEGEGLKLALGGLDKVRLHLAALSAGLMERLIDEGRRHALARRQFGKPLAEQPAVAALLADCVAEALAARCMALELARARDDGTLRPADAAAAKLFATEALGRVADRVLQVHGGEGYMVGSAVERLYRDVRLLRILDGTSEIQRMVVARGLMG</sequence>
<keyword evidence="5" id="KW-0560">Oxidoreductase</keyword>
<dbReference type="InterPro" id="IPR046373">
    <property type="entry name" value="Acyl-CoA_Oxase/DH_mid-dom_sf"/>
</dbReference>
<evidence type="ECO:0000313" key="9">
    <source>
        <dbReference type="EMBL" id="MBR0648533.1"/>
    </source>
</evidence>
<reference evidence="10" key="1">
    <citation type="journal article" date="2021" name="Syst. Appl. Microbiol.">
        <title>Roseomonas hellenica sp. nov., isolated from roots of wild-growing Alkanna tinctoria.</title>
        <authorList>
            <person name="Rat A."/>
            <person name="Naranjo H.D."/>
            <person name="Lebbe L."/>
            <person name="Cnockaert M."/>
            <person name="Krigas N."/>
            <person name="Grigoriadou K."/>
            <person name="Maloupa E."/>
            <person name="Willems A."/>
        </authorList>
    </citation>
    <scope>NUCLEOTIDE SEQUENCE [LARGE SCALE GENOMIC DNA]</scope>
    <source>
        <strain evidence="10">LMG 31159</strain>
    </source>
</reference>
<dbReference type="SUPFAM" id="SSF47203">
    <property type="entry name" value="Acyl-CoA dehydrogenase C-terminal domain-like"/>
    <property type="match status" value="1"/>
</dbReference>
<dbReference type="SUPFAM" id="SSF56645">
    <property type="entry name" value="Acyl-CoA dehydrogenase NM domain-like"/>
    <property type="match status" value="1"/>
</dbReference>
<proteinExistence type="inferred from homology"/>
<dbReference type="Pfam" id="PF00441">
    <property type="entry name" value="Acyl-CoA_dh_1"/>
    <property type="match status" value="1"/>
</dbReference>
<dbReference type="Gene3D" id="2.40.110.10">
    <property type="entry name" value="Butyryl-CoA Dehydrogenase, subunit A, domain 2"/>
    <property type="match status" value="1"/>
</dbReference>
<keyword evidence="4 5" id="KW-0274">FAD</keyword>